<accession>A0ABR1R8W9</accession>
<feature type="compositionally biased region" description="Low complexity" evidence="7">
    <location>
        <begin position="611"/>
        <end position="627"/>
    </location>
</feature>
<dbReference type="PANTHER" id="PTHR18934">
    <property type="entry name" value="ATP-DEPENDENT RNA HELICASE"/>
    <property type="match status" value="1"/>
</dbReference>
<dbReference type="PROSITE" id="PS51194">
    <property type="entry name" value="HELICASE_CTER"/>
    <property type="match status" value="1"/>
</dbReference>
<keyword evidence="6" id="KW-0067">ATP-binding</keyword>
<dbReference type="SMART" id="SM00847">
    <property type="entry name" value="HA2"/>
    <property type="match status" value="1"/>
</dbReference>
<dbReference type="SMART" id="SM00490">
    <property type="entry name" value="HELICc"/>
    <property type="match status" value="1"/>
</dbReference>
<dbReference type="InterPro" id="IPR001650">
    <property type="entry name" value="Helicase_C-like"/>
</dbReference>
<evidence type="ECO:0000256" key="1">
    <source>
        <dbReference type="ARBA" id="ARBA00008792"/>
    </source>
</evidence>
<feature type="region of interest" description="Disordered" evidence="7">
    <location>
        <begin position="605"/>
        <end position="633"/>
    </location>
</feature>
<keyword evidence="11" id="KW-1185">Reference proteome</keyword>
<dbReference type="InterPro" id="IPR048333">
    <property type="entry name" value="HA2_WH"/>
</dbReference>
<evidence type="ECO:0000313" key="10">
    <source>
        <dbReference type="EMBL" id="KAK8002158.1"/>
    </source>
</evidence>
<dbReference type="EC" id="3.6.4.13" evidence="2"/>
<dbReference type="GO" id="GO:0016787">
    <property type="term" value="F:hydrolase activity"/>
    <property type="evidence" value="ECO:0007669"/>
    <property type="project" value="UniProtKB-KW"/>
</dbReference>
<gene>
    <name evidence="10" type="ORF">PG991_014380</name>
</gene>
<feature type="domain" description="Helicase ATP-binding" evidence="8">
    <location>
        <begin position="362"/>
        <end position="537"/>
    </location>
</feature>
<evidence type="ECO:0000313" key="11">
    <source>
        <dbReference type="Proteomes" id="UP001396898"/>
    </source>
</evidence>
<dbReference type="InterPro" id="IPR027417">
    <property type="entry name" value="P-loop_NTPase"/>
</dbReference>
<dbReference type="Pfam" id="PF21010">
    <property type="entry name" value="HA2_C"/>
    <property type="match status" value="1"/>
</dbReference>
<protein>
    <recommendedName>
        <fullName evidence="2">RNA helicase</fullName>
        <ecNumber evidence="2">3.6.4.13</ecNumber>
    </recommendedName>
</protein>
<evidence type="ECO:0000256" key="7">
    <source>
        <dbReference type="SAM" id="MobiDB-lite"/>
    </source>
</evidence>
<sequence>MLRCLRPSLADVKAGYRIDLRMSWRAIRDLNSVRRQRFSDSTCHPPRAPPAGPFGRESLTTEAPAAIHTPVSDDLKSKLVEAQTEVYNLCARLRLGPEFNLSASSKWSPTLHKGLKAVRFDISVPELELSVCNVSEDAASAGVAACLAFKAEFAQMVQSGSVPVRYQGRETGLTVEMASDFINFYCQNVRDKINPGIKYLSDDHGFVHATAHAGGGAGSVVAVAMSSEEASRFAMMATAIRLARKKPDMVIKFHQHRKRRARMSPIPLHLPSGVLEIMESVTQAALEQESTLDGSVADPNPTAIDGRPFSRYPWPSGPSRDSFQQSLQRRLWTFETAPEFKKMRTHLTSLPMSHHREQVLSLIRDAQNPFSIVVGATGSGKTTQVPQILLDDAIKHSEGADCNIICTQPRRIAATSVATRVAAERGERISDSVGYHVRFDAKLPRPHGSITFCTTGILLAQLKADADGVLNYASHIVIDEVHERDLPTDFLIALLKKAIKKRQKSHLPVPKVVLMSATLDTELFANYLGTPEKRDRKAAPAPSIFVPGRTFPIQDRFLDEIMPDLYESHHSAMESLLQQRTKVKRYLDQELGAETDVADSIEASLPKGESSTDQTNNTGDTNGSGADISTEERDEEFVPVELVAAVVARVAETTEAGAILVFLPGLKEILETERALGHDIFNVGFRKMSNYRIYRLHSSVPREDQNAVFENLPPGCRKIILSTNIAETSVTVPDVQHVVDAGKLREKRYDQLTGVGGLRCVWESKSNSRQRAGRAGRVRNGFYYALFSRERYARMASTGLPELLRSDLQGACLAVKKHSPQSINDFMSKCIQPPPPAAVTAAVQHLKRIKALTRDGELTPLGRLLASLPVHPTLAKMIVMGVIFRCLDPMIILGAASGETRLFVVPLPGQREDAKASHREFGGHESDHISMLQAYNELRTCRVEYGEELARDRALTSYLHWNGFNSIRRSAQSILDVLIRCGLAPASDHDFSSELQYGPPSLNTNSKNHELIRGLLAAGLNPNLAAQSSKRRQFTSKDGSAIVIRHSSQNAASFTKKNLVDRSLQGTLIAFSQLERMDGGGDVLFARDTTIVPPLTALLLADDEVRADGRNLVTLGGWLEFLVKTTVATDGGETGSGDGSPDSSYHSLDVLLRFKSFLNAMLNRAYSDLSKLQRLHHVDECEEAEDEEAEEEEEDGPFLPQQSAPLTEPSISLPDFVEDSLRTIATNAVVVVLDEMKKQPVPKEDIAISAAPATPVIVTNRREPRSGARRIDLEPRRDSSPDMQAEET</sequence>
<keyword evidence="3" id="KW-0547">Nucleotide-binding</keyword>
<dbReference type="CDD" id="cd17917">
    <property type="entry name" value="DEXHc_RHA-like"/>
    <property type="match status" value="1"/>
</dbReference>
<evidence type="ECO:0000256" key="3">
    <source>
        <dbReference type="ARBA" id="ARBA00022741"/>
    </source>
</evidence>
<dbReference type="EMBL" id="JAQQWI010000018">
    <property type="protein sequence ID" value="KAK8002158.1"/>
    <property type="molecule type" value="Genomic_DNA"/>
</dbReference>
<dbReference type="InterPro" id="IPR014001">
    <property type="entry name" value="Helicase_ATP-bd"/>
</dbReference>
<dbReference type="InterPro" id="IPR002464">
    <property type="entry name" value="DNA/RNA_helicase_DEAH_CS"/>
</dbReference>
<feature type="domain" description="Helicase C-terminal" evidence="9">
    <location>
        <begin position="645"/>
        <end position="819"/>
    </location>
</feature>
<organism evidence="10 11">
    <name type="scientific">Apiospora marii</name>
    <dbReference type="NCBI Taxonomy" id="335849"/>
    <lineage>
        <taxon>Eukaryota</taxon>
        <taxon>Fungi</taxon>
        <taxon>Dikarya</taxon>
        <taxon>Ascomycota</taxon>
        <taxon>Pezizomycotina</taxon>
        <taxon>Sordariomycetes</taxon>
        <taxon>Xylariomycetidae</taxon>
        <taxon>Amphisphaeriales</taxon>
        <taxon>Apiosporaceae</taxon>
        <taxon>Apiospora</taxon>
    </lineage>
</organism>
<proteinExistence type="inferred from homology"/>
<dbReference type="PROSITE" id="PS00690">
    <property type="entry name" value="DEAH_ATP_HELICASE"/>
    <property type="match status" value="1"/>
</dbReference>
<dbReference type="Pfam" id="PF04408">
    <property type="entry name" value="WHD_HA2"/>
    <property type="match status" value="1"/>
</dbReference>
<feature type="compositionally biased region" description="Basic and acidic residues" evidence="7">
    <location>
        <begin position="1260"/>
        <end position="1280"/>
    </location>
</feature>
<feature type="region of interest" description="Disordered" evidence="7">
    <location>
        <begin position="1180"/>
        <end position="1204"/>
    </location>
</feature>
<dbReference type="InterPro" id="IPR011545">
    <property type="entry name" value="DEAD/DEAH_box_helicase_dom"/>
</dbReference>
<evidence type="ECO:0000256" key="5">
    <source>
        <dbReference type="ARBA" id="ARBA00022806"/>
    </source>
</evidence>
<dbReference type="SUPFAM" id="SSF52540">
    <property type="entry name" value="P-loop containing nucleoside triphosphate hydrolases"/>
    <property type="match status" value="1"/>
</dbReference>
<evidence type="ECO:0000259" key="8">
    <source>
        <dbReference type="PROSITE" id="PS51192"/>
    </source>
</evidence>
<reference evidence="10 11" key="1">
    <citation type="submission" date="2023-01" db="EMBL/GenBank/DDBJ databases">
        <title>Analysis of 21 Apiospora genomes using comparative genomics revels a genus with tremendous synthesis potential of carbohydrate active enzymes and secondary metabolites.</title>
        <authorList>
            <person name="Sorensen T."/>
        </authorList>
    </citation>
    <scope>NUCLEOTIDE SEQUENCE [LARGE SCALE GENOMIC DNA]</scope>
    <source>
        <strain evidence="10 11">CBS 20057</strain>
    </source>
</reference>
<dbReference type="Pfam" id="PF00270">
    <property type="entry name" value="DEAD"/>
    <property type="match status" value="1"/>
</dbReference>
<evidence type="ECO:0000256" key="4">
    <source>
        <dbReference type="ARBA" id="ARBA00022801"/>
    </source>
</evidence>
<dbReference type="Gene3D" id="3.40.50.300">
    <property type="entry name" value="P-loop containing nucleotide triphosphate hydrolases"/>
    <property type="match status" value="2"/>
</dbReference>
<evidence type="ECO:0000256" key="2">
    <source>
        <dbReference type="ARBA" id="ARBA00012552"/>
    </source>
</evidence>
<keyword evidence="4 10" id="KW-0378">Hydrolase</keyword>
<evidence type="ECO:0000256" key="6">
    <source>
        <dbReference type="ARBA" id="ARBA00022840"/>
    </source>
</evidence>
<feature type="region of interest" description="Disordered" evidence="7">
    <location>
        <begin position="1252"/>
        <end position="1288"/>
    </location>
</feature>
<dbReference type="PROSITE" id="PS51192">
    <property type="entry name" value="HELICASE_ATP_BIND_1"/>
    <property type="match status" value="1"/>
</dbReference>
<comment type="similarity">
    <text evidence="1">Belongs to the DEAD box helicase family. DEAH subfamily.</text>
</comment>
<feature type="compositionally biased region" description="Acidic residues" evidence="7">
    <location>
        <begin position="1180"/>
        <end position="1196"/>
    </location>
</feature>
<dbReference type="Proteomes" id="UP001396898">
    <property type="component" value="Unassembled WGS sequence"/>
</dbReference>
<comment type="caution">
    <text evidence="10">The sequence shown here is derived from an EMBL/GenBank/DDBJ whole genome shotgun (WGS) entry which is preliminary data.</text>
</comment>
<feature type="region of interest" description="Disordered" evidence="7">
    <location>
        <begin position="38"/>
        <end position="58"/>
    </location>
</feature>
<dbReference type="CDD" id="cd18791">
    <property type="entry name" value="SF2_C_RHA"/>
    <property type="match status" value="1"/>
</dbReference>
<name>A0ABR1R8W9_9PEZI</name>
<dbReference type="Gene3D" id="1.20.120.1080">
    <property type="match status" value="1"/>
</dbReference>
<dbReference type="Pfam" id="PF00271">
    <property type="entry name" value="Helicase_C"/>
    <property type="match status" value="1"/>
</dbReference>
<evidence type="ECO:0000259" key="9">
    <source>
        <dbReference type="PROSITE" id="PS51194"/>
    </source>
</evidence>
<dbReference type="SMART" id="SM00487">
    <property type="entry name" value="DEXDc"/>
    <property type="match status" value="1"/>
</dbReference>
<dbReference type="InterPro" id="IPR007502">
    <property type="entry name" value="Helicase-assoc_dom"/>
</dbReference>
<dbReference type="PANTHER" id="PTHR18934:SF99">
    <property type="entry name" value="ATP-DEPENDENT RNA HELICASE DHX37-RELATED"/>
    <property type="match status" value="1"/>
</dbReference>
<keyword evidence="5" id="KW-0347">Helicase</keyword>